<evidence type="ECO:0000313" key="12">
    <source>
        <dbReference type="EMBL" id="TDD73807.1"/>
    </source>
</evidence>
<evidence type="ECO:0000256" key="5">
    <source>
        <dbReference type="ARBA" id="ARBA00022490"/>
    </source>
</evidence>
<dbReference type="GO" id="GO:0005737">
    <property type="term" value="C:cytoplasm"/>
    <property type="evidence" value="ECO:0007669"/>
    <property type="project" value="UniProtKB-SubCell"/>
</dbReference>
<feature type="domain" description="AB hydrolase-1" evidence="11">
    <location>
        <begin position="39"/>
        <end position="300"/>
    </location>
</feature>
<dbReference type="Gene3D" id="3.40.50.1820">
    <property type="entry name" value="alpha/beta hydrolase"/>
    <property type="match status" value="1"/>
</dbReference>
<proteinExistence type="inferred from homology"/>
<evidence type="ECO:0000256" key="6">
    <source>
        <dbReference type="ARBA" id="ARBA00022670"/>
    </source>
</evidence>
<dbReference type="PRINTS" id="PR00793">
    <property type="entry name" value="PROAMNOPTASE"/>
</dbReference>
<dbReference type="PRINTS" id="PR00111">
    <property type="entry name" value="ABHYDROLASE"/>
</dbReference>
<evidence type="ECO:0000256" key="10">
    <source>
        <dbReference type="RuleBase" id="RU003421"/>
    </source>
</evidence>
<gene>
    <name evidence="12" type="primary">pip</name>
    <name evidence="12" type="ORF">E1293_30380</name>
</gene>
<sequence length="315" mass="34576">MTRYPEIEPHEHGLLDAGDGQLVYWEVCGNPEGKPALAVHGGPGSGCGPGWRRFFNPDKYRIVLFDQRNCGHSRPSAAEPEVDLSANTTRHLIGDMEMLRERLGIERWLLFGGSWGSTLALAYAQAHPSRVSEMVLFSVATTSAREVDWITRDMGRVSPEAWDRFRDHVPEADRDGNLAAAYSRLLHDPDASVRAAAAREWCRWEGTHVATVPGRHPDSRFDDPDFRLVFARLVTHYWAHAGWLDEPLVSGASKLAGIPGVLVHGALDISSPVDVPYRLAKAWPDAELVIMGGAGHGSGDEDTTATLVAALDRFA</sequence>
<keyword evidence="13" id="KW-1185">Reference proteome</keyword>
<dbReference type="GO" id="GO:0006508">
    <property type="term" value="P:proteolysis"/>
    <property type="evidence" value="ECO:0007669"/>
    <property type="project" value="UniProtKB-KW"/>
</dbReference>
<evidence type="ECO:0000259" key="11">
    <source>
        <dbReference type="Pfam" id="PF00561"/>
    </source>
</evidence>
<dbReference type="PANTHER" id="PTHR43722:SF1">
    <property type="entry name" value="PROLINE IMINOPEPTIDASE"/>
    <property type="match status" value="1"/>
</dbReference>
<dbReference type="AlphaFoldDB" id="A0A4V6PEL8"/>
<evidence type="ECO:0000256" key="3">
    <source>
        <dbReference type="ARBA" id="ARBA00010088"/>
    </source>
</evidence>
<name>A0A4V6PEL8_9ACTN</name>
<comment type="subcellular location">
    <subcellularLocation>
        <location evidence="2 8">Cytoplasm</location>
    </subcellularLocation>
</comment>
<dbReference type="InterPro" id="IPR000073">
    <property type="entry name" value="AB_hydrolase_1"/>
</dbReference>
<dbReference type="PIRSF" id="PIRSF006431">
    <property type="entry name" value="Pept_S33"/>
    <property type="match status" value="1"/>
</dbReference>
<dbReference type="OrthoDB" id="9796770at2"/>
<comment type="similarity">
    <text evidence="3 8 10">Belongs to the peptidase S33 family.</text>
</comment>
<comment type="caution">
    <text evidence="12">The sequence shown here is derived from an EMBL/GenBank/DDBJ whole genome shotgun (WGS) entry which is preliminary data.</text>
</comment>
<keyword evidence="6 8" id="KW-0645">Protease</keyword>
<dbReference type="NCBIfam" id="TIGR01249">
    <property type="entry name" value="pro_imino_pep_1"/>
    <property type="match status" value="1"/>
</dbReference>
<dbReference type="PANTHER" id="PTHR43722">
    <property type="entry name" value="PROLINE IMINOPEPTIDASE"/>
    <property type="match status" value="1"/>
</dbReference>
<evidence type="ECO:0000256" key="8">
    <source>
        <dbReference type="PIRNR" id="PIRNR006431"/>
    </source>
</evidence>
<evidence type="ECO:0000256" key="2">
    <source>
        <dbReference type="ARBA" id="ARBA00004496"/>
    </source>
</evidence>
<dbReference type="Proteomes" id="UP000295578">
    <property type="component" value="Unassembled WGS sequence"/>
</dbReference>
<organism evidence="12 13">
    <name type="scientific">Actinomadura darangshiensis</name>
    <dbReference type="NCBI Taxonomy" id="705336"/>
    <lineage>
        <taxon>Bacteria</taxon>
        <taxon>Bacillati</taxon>
        <taxon>Actinomycetota</taxon>
        <taxon>Actinomycetes</taxon>
        <taxon>Streptosporangiales</taxon>
        <taxon>Thermomonosporaceae</taxon>
        <taxon>Actinomadura</taxon>
    </lineage>
</organism>
<feature type="active site" description="Proton donor" evidence="9">
    <location>
        <position position="296"/>
    </location>
</feature>
<protein>
    <recommendedName>
        <fullName evidence="8 10">Proline iminopeptidase</fullName>
        <shortName evidence="8">PIP</shortName>
        <ecNumber evidence="8 10">3.4.11.5</ecNumber>
    </recommendedName>
    <alternativeName>
        <fullName evidence="8">Prolyl aminopeptidase</fullName>
    </alternativeName>
</protein>
<feature type="active site" description="Nucleophile" evidence="9">
    <location>
        <position position="114"/>
    </location>
</feature>
<dbReference type="Pfam" id="PF00561">
    <property type="entry name" value="Abhydrolase_1"/>
    <property type="match status" value="1"/>
</dbReference>
<dbReference type="EC" id="3.4.11.5" evidence="8 10"/>
<dbReference type="EMBL" id="SMKY01000178">
    <property type="protein sequence ID" value="TDD73807.1"/>
    <property type="molecule type" value="Genomic_DNA"/>
</dbReference>
<dbReference type="SUPFAM" id="SSF53474">
    <property type="entry name" value="alpha/beta-Hydrolases"/>
    <property type="match status" value="1"/>
</dbReference>
<dbReference type="RefSeq" id="WP_132200926.1">
    <property type="nucleotide sequence ID" value="NZ_SMKY01000178.1"/>
</dbReference>
<keyword evidence="4 8" id="KW-0031">Aminopeptidase</keyword>
<evidence type="ECO:0000256" key="7">
    <source>
        <dbReference type="ARBA" id="ARBA00022801"/>
    </source>
</evidence>
<evidence type="ECO:0000313" key="13">
    <source>
        <dbReference type="Proteomes" id="UP000295578"/>
    </source>
</evidence>
<evidence type="ECO:0000256" key="1">
    <source>
        <dbReference type="ARBA" id="ARBA00001585"/>
    </source>
</evidence>
<keyword evidence="7 8" id="KW-0378">Hydrolase</keyword>
<evidence type="ECO:0000256" key="4">
    <source>
        <dbReference type="ARBA" id="ARBA00022438"/>
    </source>
</evidence>
<accession>A0A4V6PEL8</accession>
<reference evidence="12 13" key="1">
    <citation type="submission" date="2019-03" db="EMBL/GenBank/DDBJ databases">
        <title>Draft genome sequences of novel Actinobacteria.</title>
        <authorList>
            <person name="Sahin N."/>
            <person name="Ay H."/>
            <person name="Saygin H."/>
        </authorList>
    </citation>
    <scope>NUCLEOTIDE SEQUENCE [LARGE SCALE GENOMIC DNA]</scope>
    <source>
        <strain evidence="12 13">DSM 45941</strain>
    </source>
</reference>
<feature type="active site" evidence="9">
    <location>
        <position position="268"/>
    </location>
</feature>
<evidence type="ECO:0000256" key="9">
    <source>
        <dbReference type="PIRSR" id="PIRSR006431-1"/>
    </source>
</evidence>
<dbReference type="InterPro" id="IPR002410">
    <property type="entry name" value="Peptidase_S33"/>
</dbReference>
<dbReference type="InterPro" id="IPR005944">
    <property type="entry name" value="Pro_iminopeptidase"/>
</dbReference>
<dbReference type="InterPro" id="IPR029058">
    <property type="entry name" value="AB_hydrolase_fold"/>
</dbReference>
<comment type="catalytic activity">
    <reaction evidence="1 8 10">
        <text>Release of N-terminal proline from a peptide.</text>
        <dbReference type="EC" id="3.4.11.5"/>
    </reaction>
</comment>
<keyword evidence="5 8" id="KW-0963">Cytoplasm</keyword>
<dbReference type="GO" id="GO:0004177">
    <property type="term" value="F:aminopeptidase activity"/>
    <property type="evidence" value="ECO:0007669"/>
    <property type="project" value="UniProtKB-UniRule"/>
</dbReference>